<dbReference type="EMBL" id="KB467943">
    <property type="protein sequence ID" value="PCH38964.1"/>
    <property type="molecule type" value="Genomic_DNA"/>
</dbReference>
<proteinExistence type="predicted"/>
<accession>A0A2H3JQM4</accession>
<protein>
    <submittedName>
        <fullName evidence="2">Uncharacterized protein</fullName>
    </submittedName>
</protein>
<dbReference type="Proteomes" id="UP000218811">
    <property type="component" value="Unassembled WGS sequence"/>
</dbReference>
<organism evidence="2 3">
    <name type="scientific">Wolfiporia cocos (strain MD-104)</name>
    <name type="common">Brown rot fungus</name>
    <dbReference type="NCBI Taxonomy" id="742152"/>
    <lineage>
        <taxon>Eukaryota</taxon>
        <taxon>Fungi</taxon>
        <taxon>Dikarya</taxon>
        <taxon>Basidiomycota</taxon>
        <taxon>Agaricomycotina</taxon>
        <taxon>Agaricomycetes</taxon>
        <taxon>Polyporales</taxon>
        <taxon>Phaeolaceae</taxon>
        <taxon>Wolfiporia</taxon>
    </lineage>
</organism>
<gene>
    <name evidence="2" type="ORF">WOLCODRAFT_167727</name>
</gene>
<sequence>MPDPDGILPPALSQRRHPTPSDALGLKEAGTLYRSEARLGASARTSDPELTTTAAVDAKLARLSSSSALQSQADAMRRSAWCPGGPRGYPPPQCQANLIASVISAVLVRAVPDAVPSNGNAGSGYGPALNTTIAKRG</sequence>
<feature type="region of interest" description="Disordered" evidence="1">
    <location>
        <begin position="1"/>
        <end position="24"/>
    </location>
</feature>
<reference evidence="2 3" key="1">
    <citation type="journal article" date="2012" name="Science">
        <title>The Paleozoic origin of enzymatic lignin decomposition reconstructed from 31 fungal genomes.</title>
        <authorList>
            <person name="Floudas D."/>
            <person name="Binder M."/>
            <person name="Riley R."/>
            <person name="Barry K."/>
            <person name="Blanchette R.A."/>
            <person name="Henrissat B."/>
            <person name="Martinez A.T."/>
            <person name="Otillar R."/>
            <person name="Spatafora J.W."/>
            <person name="Yadav J.S."/>
            <person name="Aerts A."/>
            <person name="Benoit I."/>
            <person name="Boyd A."/>
            <person name="Carlson A."/>
            <person name="Copeland A."/>
            <person name="Coutinho P.M."/>
            <person name="de Vries R.P."/>
            <person name="Ferreira P."/>
            <person name="Findley K."/>
            <person name="Foster B."/>
            <person name="Gaskell J."/>
            <person name="Glotzer D."/>
            <person name="Gorecki P."/>
            <person name="Heitman J."/>
            <person name="Hesse C."/>
            <person name="Hori C."/>
            <person name="Igarashi K."/>
            <person name="Jurgens J.A."/>
            <person name="Kallen N."/>
            <person name="Kersten P."/>
            <person name="Kohler A."/>
            <person name="Kuees U."/>
            <person name="Kumar T.K.A."/>
            <person name="Kuo A."/>
            <person name="LaButti K."/>
            <person name="Larrondo L.F."/>
            <person name="Lindquist E."/>
            <person name="Ling A."/>
            <person name="Lombard V."/>
            <person name="Lucas S."/>
            <person name="Lundell T."/>
            <person name="Martin R."/>
            <person name="McLaughlin D.J."/>
            <person name="Morgenstern I."/>
            <person name="Morin E."/>
            <person name="Murat C."/>
            <person name="Nagy L.G."/>
            <person name="Nolan M."/>
            <person name="Ohm R.A."/>
            <person name="Patyshakuliyeva A."/>
            <person name="Rokas A."/>
            <person name="Ruiz-Duenas F.J."/>
            <person name="Sabat G."/>
            <person name="Salamov A."/>
            <person name="Samejima M."/>
            <person name="Schmutz J."/>
            <person name="Slot J.C."/>
            <person name="St John F."/>
            <person name="Stenlid J."/>
            <person name="Sun H."/>
            <person name="Sun S."/>
            <person name="Syed K."/>
            <person name="Tsang A."/>
            <person name="Wiebenga A."/>
            <person name="Young D."/>
            <person name="Pisabarro A."/>
            <person name="Eastwood D.C."/>
            <person name="Martin F."/>
            <person name="Cullen D."/>
            <person name="Grigoriev I.V."/>
            <person name="Hibbett D.S."/>
        </authorList>
    </citation>
    <scope>NUCLEOTIDE SEQUENCE [LARGE SCALE GENOMIC DNA]</scope>
    <source>
        <strain evidence="2 3">MD-104</strain>
    </source>
</reference>
<keyword evidence="3" id="KW-1185">Reference proteome</keyword>
<evidence type="ECO:0000313" key="3">
    <source>
        <dbReference type="Proteomes" id="UP000218811"/>
    </source>
</evidence>
<name>A0A2H3JQM4_WOLCO</name>
<dbReference type="AlphaFoldDB" id="A0A2H3JQM4"/>
<evidence type="ECO:0000256" key="1">
    <source>
        <dbReference type="SAM" id="MobiDB-lite"/>
    </source>
</evidence>
<evidence type="ECO:0000313" key="2">
    <source>
        <dbReference type="EMBL" id="PCH38964.1"/>
    </source>
</evidence>